<evidence type="ECO:0000313" key="3">
    <source>
        <dbReference type="EMBL" id="EPT04149.1"/>
    </source>
</evidence>
<dbReference type="InParanoid" id="S8ELG1"/>
<evidence type="ECO:0000313" key="4">
    <source>
        <dbReference type="Proteomes" id="UP000015241"/>
    </source>
</evidence>
<proteinExistence type="predicted"/>
<gene>
    <name evidence="3" type="ORF">FOMPIDRAFT_1021895</name>
</gene>
<dbReference type="AlphaFoldDB" id="S8ELG1"/>
<reference evidence="3 4" key="1">
    <citation type="journal article" date="2012" name="Science">
        <title>The Paleozoic origin of enzymatic lignin decomposition reconstructed from 31 fungal genomes.</title>
        <authorList>
            <person name="Floudas D."/>
            <person name="Binder M."/>
            <person name="Riley R."/>
            <person name="Barry K."/>
            <person name="Blanchette R.A."/>
            <person name="Henrissat B."/>
            <person name="Martinez A.T."/>
            <person name="Otillar R."/>
            <person name="Spatafora J.W."/>
            <person name="Yadav J.S."/>
            <person name="Aerts A."/>
            <person name="Benoit I."/>
            <person name="Boyd A."/>
            <person name="Carlson A."/>
            <person name="Copeland A."/>
            <person name="Coutinho P.M."/>
            <person name="de Vries R.P."/>
            <person name="Ferreira P."/>
            <person name="Findley K."/>
            <person name="Foster B."/>
            <person name="Gaskell J."/>
            <person name="Glotzer D."/>
            <person name="Gorecki P."/>
            <person name="Heitman J."/>
            <person name="Hesse C."/>
            <person name="Hori C."/>
            <person name="Igarashi K."/>
            <person name="Jurgens J.A."/>
            <person name="Kallen N."/>
            <person name="Kersten P."/>
            <person name="Kohler A."/>
            <person name="Kuees U."/>
            <person name="Kumar T.K.A."/>
            <person name="Kuo A."/>
            <person name="LaButti K."/>
            <person name="Larrondo L.F."/>
            <person name="Lindquist E."/>
            <person name="Ling A."/>
            <person name="Lombard V."/>
            <person name="Lucas S."/>
            <person name="Lundell T."/>
            <person name="Martin R."/>
            <person name="McLaughlin D.J."/>
            <person name="Morgenstern I."/>
            <person name="Morin E."/>
            <person name="Murat C."/>
            <person name="Nagy L.G."/>
            <person name="Nolan M."/>
            <person name="Ohm R.A."/>
            <person name="Patyshakuliyeva A."/>
            <person name="Rokas A."/>
            <person name="Ruiz-Duenas F.J."/>
            <person name="Sabat G."/>
            <person name="Salamov A."/>
            <person name="Samejima M."/>
            <person name="Schmutz J."/>
            <person name="Slot J.C."/>
            <person name="St John F."/>
            <person name="Stenlid J."/>
            <person name="Sun H."/>
            <person name="Sun S."/>
            <person name="Syed K."/>
            <person name="Tsang A."/>
            <person name="Wiebenga A."/>
            <person name="Young D."/>
            <person name="Pisabarro A."/>
            <person name="Eastwood D.C."/>
            <person name="Martin F."/>
            <person name="Cullen D."/>
            <person name="Grigoriev I.V."/>
            <person name="Hibbett D.S."/>
        </authorList>
    </citation>
    <scope>NUCLEOTIDE SEQUENCE</scope>
    <source>
        <strain evidence="4">FP-58527</strain>
    </source>
</reference>
<protein>
    <submittedName>
        <fullName evidence="3">Uncharacterized protein</fullName>
    </submittedName>
</protein>
<keyword evidence="2" id="KW-1133">Transmembrane helix</keyword>
<feature type="compositionally biased region" description="Low complexity" evidence="1">
    <location>
        <begin position="315"/>
        <end position="346"/>
    </location>
</feature>
<sequence length="462" mass="49473">MSNAARVRPRDGTTSGGGLSTSTIIIIVVVCGSVSILAFVLFLWRSLVRIVHRKKSKPLPPVQLLAHQRELHAASVLERKTFYVNDTESMLGLTNGLAVAPSDGSLTPGGSFYASRPNSSNPEDAMSSETVSALGQPLSVENSSPLPNVNISGTGSSENLAPSPSTALSDASSVHSQVTSASGHPTSRTPNRARSRSQARPRPTSMASSIATMQTFQSSQSRRSVIRGAPHSRYSNVHIVLPAPLAPESYPFDQLAMSSMGSRSSYFFNSQDDASNRGSMASDQWAQAGARSMSLGNVPLVELVGPSPHPSGYARSSRSLSQPSRASSSSQPAFRRSMSQSRMDSSPLRTEFIAYPDQSPPPPVPQIPAEFAVMPRPAEASSSYSRPEPARREPSPAVPLYAYPTREASRGRLSQAVTARQESPDTQEALLSGPQRQASRSRSRSRRNTLRKPRKDVVDAPP</sequence>
<keyword evidence="2" id="KW-0472">Membrane</keyword>
<dbReference type="Proteomes" id="UP000015241">
    <property type="component" value="Unassembled WGS sequence"/>
</dbReference>
<feature type="transmembrane region" description="Helical" evidence="2">
    <location>
        <begin position="24"/>
        <end position="44"/>
    </location>
</feature>
<feature type="compositionally biased region" description="Polar residues" evidence="1">
    <location>
        <begin position="116"/>
        <end position="190"/>
    </location>
</feature>
<evidence type="ECO:0000256" key="1">
    <source>
        <dbReference type="SAM" id="MobiDB-lite"/>
    </source>
</evidence>
<name>S8ELG1_FOMSC</name>
<dbReference type="OrthoDB" id="3270653at2759"/>
<feature type="region of interest" description="Disordered" evidence="1">
    <location>
        <begin position="374"/>
        <end position="462"/>
    </location>
</feature>
<keyword evidence="2" id="KW-0812">Transmembrane</keyword>
<feature type="compositionally biased region" description="Low complexity" evidence="1">
    <location>
        <begin position="375"/>
        <end position="387"/>
    </location>
</feature>
<dbReference type="EMBL" id="KE504127">
    <property type="protein sequence ID" value="EPT04149.1"/>
    <property type="molecule type" value="Genomic_DNA"/>
</dbReference>
<dbReference type="eggNOG" id="ENOG502T12Z">
    <property type="taxonomic scope" value="Eukaryota"/>
</dbReference>
<feature type="compositionally biased region" description="Polar residues" evidence="1">
    <location>
        <begin position="415"/>
        <end position="426"/>
    </location>
</feature>
<accession>S8ELG1</accession>
<organism evidence="3 4">
    <name type="scientific">Fomitopsis schrenkii</name>
    <name type="common">Brown rot fungus</name>
    <dbReference type="NCBI Taxonomy" id="2126942"/>
    <lineage>
        <taxon>Eukaryota</taxon>
        <taxon>Fungi</taxon>
        <taxon>Dikarya</taxon>
        <taxon>Basidiomycota</taxon>
        <taxon>Agaricomycotina</taxon>
        <taxon>Agaricomycetes</taxon>
        <taxon>Polyporales</taxon>
        <taxon>Fomitopsis</taxon>
    </lineage>
</organism>
<feature type="compositionally biased region" description="Polar residues" evidence="1">
    <location>
        <begin position="205"/>
        <end position="223"/>
    </location>
</feature>
<keyword evidence="4" id="KW-1185">Reference proteome</keyword>
<evidence type="ECO:0000256" key="2">
    <source>
        <dbReference type="SAM" id="Phobius"/>
    </source>
</evidence>
<feature type="region of interest" description="Disordered" evidence="1">
    <location>
        <begin position="109"/>
        <end position="225"/>
    </location>
</feature>
<dbReference type="HOGENOM" id="CLU_678131_0_0_1"/>
<feature type="region of interest" description="Disordered" evidence="1">
    <location>
        <begin position="301"/>
        <end position="347"/>
    </location>
</feature>
<feature type="compositionally biased region" description="Basic residues" evidence="1">
    <location>
        <begin position="439"/>
        <end position="454"/>
    </location>
</feature>